<protein>
    <submittedName>
        <fullName evidence="1">DUF2789 domain-containing protein</fullName>
    </submittedName>
</protein>
<dbReference type="Proteomes" id="UP000319732">
    <property type="component" value="Unassembled WGS sequence"/>
</dbReference>
<name>A0A545UA18_9GAMM</name>
<sequence>MDTFEHSLNTLFEQLGLPGSDSDIEAFVARHRPLARAVTLPNASFWNQHQADFIREAIEQDSDWTEWVDQLDAMLRH</sequence>
<evidence type="ECO:0000313" key="1">
    <source>
        <dbReference type="EMBL" id="TQV86312.1"/>
    </source>
</evidence>
<comment type="caution">
    <text evidence="1">The sequence shown here is derived from an EMBL/GenBank/DDBJ whole genome shotgun (WGS) entry which is preliminary data.</text>
</comment>
<dbReference type="InterPro" id="IPR021250">
    <property type="entry name" value="DUF2789"/>
</dbReference>
<gene>
    <name evidence="1" type="ORF">FKG94_01835</name>
</gene>
<proteinExistence type="predicted"/>
<dbReference type="AlphaFoldDB" id="A0A545UA18"/>
<dbReference type="OrthoDB" id="5828847at2"/>
<dbReference type="EMBL" id="VHSG01000002">
    <property type="protein sequence ID" value="TQV86312.1"/>
    <property type="molecule type" value="Genomic_DNA"/>
</dbReference>
<dbReference type="InterPro" id="IPR038086">
    <property type="entry name" value="DUF2789_sf"/>
</dbReference>
<reference evidence="1 2" key="1">
    <citation type="submission" date="2019-06" db="EMBL/GenBank/DDBJ databases">
        <title>Whole genome sequence for Cellvibrionaceae sp. R142.</title>
        <authorList>
            <person name="Wang G."/>
        </authorList>
    </citation>
    <scope>NUCLEOTIDE SEQUENCE [LARGE SCALE GENOMIC DNA]</scope>
    <source>
        <strain evidence="1 2">R142</strain>
    </source>
</reference>
<accession>A0A545UA18</accession>
<dbReference type="RefSeq" id="WP_142902465.1">
    <property type="nucleotide sequence ID" value="NZ_ML660087.1"/>
</dbReference>
<keyword evidence="2" id="KW-1185">Reference proteome</keyword>
<dbReference type="Gene3D" id="1.10.10.1130">
    <property type="entry name" value="Uncharacterised protein PF10982, DUF2789"/>
    <property type="match status" value="1"/>
</dbReference>
<dbReference type="Pfam" id="PF10982">
    <property type="entry name" value="DUF2789"/>
    <property type="match status" value="1"/>
</dbReference>
<evidence type="ECO:0000313" key="2">
    <source>
        <dbReference type="Proteomes" id="UP000319732"/>
    </source>
</evidence>
<organism evidence="1 2">
    <name type="scientific">Exilibacterium tricleocarpae</name>
    <dbReference type="NCBI Taxonomy" id="2591008"/>
    <lineage>
        <taxon>Bacteria</taxon>
        <taxon>Pseudomonadati</taxon>
        <taxon>Pseudomonadota</taxon>
        <taxon>Gammaproteobacteria</taxon>
        <taxon>Cellvibrionales</taxon>
        <taxon>Cellvibrionaceae</taxon>
        <taxon>Exilibacterium</taxon>
    </lineage>
</organism>